<comment type="caution">
    <text evidence="2">The sequence shown here is derived from an EMBL/GenBank/DDBJ whole genome shotgun (WGS) entry which is preliminary data.</text>
</comment>
<feature type="region of interest" description="Disordered" evidence="1">
    <location>
        <begin position="1"/>
        <end position="25"/>
    </location>
</feature>
<dbReference type="AlphaFoldDB" id="A0AAW1E397"/>
<evidence type="ECO:0000256" key="1">
    <source>
        <dbReference type="SAM" id="MobiDB-lite"/>
    </source>
</evidence>
<protein>
    <submittedName>
        <fullName evidence="2">Uncharacterized protein</fullName>
    </submittedName>
</protein>
<evidence type="ECO:0000313" key="2">
    <source>
        <dbReference type="EMBL" id="KAK9516913.1"/>
    </source>
</evidence>
<organism evidence="2 3">
    <name type="scientific">Zoarces viviparus</name>
    <name type="common">Viviparous eelpout</name>
    <name type="synonym">Blennius viviparus</name>
    <dbReference type="NCBI Taxonomy" id="48416"/>
    <lineage>
        <taxon>Eukaryota</taxon>
        <taxon>Metazoa</taxon>
        <taxon>Chordata</taxon>
        <taxon>Craniata</taxon>
        <taxon>Vertebrata</taxon>
        <taxon>Euteleostomi</taxon>
        <taxon>Actinopterygii</taxon>
        <taxon>Neopterygii</taxon>
        <taxon>Teleostei</taxon>
        <taxon>Neoteleostei</taxon>
        <taxon>Acanthomorphata</taxon>
        <taxon>Eupercaria</taxon>
        <taxon>Perciformes</taxon>
        <taxon>Cottioidei</taxon>
        <taxon>Zoarcales</taxon>
        <taxon>Zoarcidae</taxon>
        <taxon>Zoarcinae</taxon>
        <taxon>Zoarces</taxon>
    </lineage>
</organism>
<accession>A0AAW1E397</accession>
<gene>
    <name evidence="2" type="ORF">VZT92_024821</name>
</gene>
<evidence type="ECO:0000313" key="3">
    <source>
        <dbReference type="Proteomes" id="UP001488805"/>
    </source>
</evidence>
<dbReference type="EMBL" id="JBCEZU010000575">
    <property type="protein sequence ID" value="KAK9516913.1"/>
    <property type="molecule type" value="Genomic_DNA"/>
</dbReference>
<keyword evidence="3" id="KW-1185">Reference proteome</keyword>
<proteinExistence type="predicted"/>
<reference evidence="2 3" key="1">
    <citation type="journal article" date="2024" name="Genome Biol. Evol.">
        <title>Chromosome-level genome assembly of the viviparous eelpout Zoarces viviparus.</title>
        <authorList>
            <person name="Fuhrmann N."/>
            <person name="Brasseur M.V."/>
            <person name="Bakowski C.E."/>
            <person name="Podsiadlowski L."/>
            <person name="Prost S."/>
            <person name="Krehenwinkel H."/>
            <person name="Mayer C."/>
        </authorList>
    </citation>
    <scope>NUCLEOTIDE SEQUENCE [LARGE SCALE GENOMIC DNA]</scope>
    <source>
        <strain evidence="2">NO-MEL_2022_Ind0_liver</strain>
    </source>
</reference>
<sequence>MCQSGPYMYNKRTKRKTRSSAPEMKDCWGLSSRRAGTTDLYRHTERFSEAPHTRDGTLELSKLFQVCSPGRNDS</sequence>
<dbReference type="Proteomes" id="UP001488805">
    <property type="component" value="Unassembled WGS sequence"/>
</dbReference>
<name>A0AAW1E397_ZOAVI</name>